<organism evidence="2 3">
    <name type="scientific">Durusdinium trenchii</name>
    <dbReference type="NCBI Taxonomy" id="1381693"/>
    <lineage>
        <taxon>Eukaryota</taxon>
        <taxon>Sar</taxon>
        <taxon>Alveolata</taxon>
        <taxon>Dinophyceae</taxon>
        <taxon>Suessiales</taxon>
        <taxon>Symbiodiniaceae</taxon>
        <taxon>Durusdinium</taxon>
    </lineage>
</organism>
<protein>
    <submittedName>
        <fullName evidence="2">E3 ubiquitin-protein ligase HECTD1</fullName>
    </submittedName>
</protein>
<evidence type="ECO:0000313" key="3">
    <source>
        <dbReference type="Proteomes" id="UP001642464"/>
    </source>
</evidence>
<sequence length="646" mass="71108">MEEPDHAQHAPEKRKLATRATCFASERRTDAVMIETFAAEATLRLVDDPGWVVRLSLSGPAEPKGLAVRFFRFEGFRYGRQAGLEASAASTPEASNGKKPLKHAEGHEVSDLSCWVDLQDGPPDFHSSHEKGHWRRGNLFRPRFYELHRRELNDPPLKLCDSSHEPNRQLSIREDGPEALPWFAEGGSVSLSAHGRRWVKADFPSASAACAMVVKSSKPRGVAREVCEGEPFFLQSMASSQLLVADEKVNLAVMMQPKQAPGDLLAGPQKHQELSFKKVPRSPSQTALRLTGQLLKWPEVGVKVKHLEEPEKGFGLTEVSEQLGFLKVCYENGEESLGRVGADGKYNLLVVQKPKMEVAWAGGIGVTVNGQFQQVGVYNEMPKYQQENGESIIYFQDGWKINVEDDTSRWLYEHHASSSPKAPCGQWLLADCATRAEPAPSIWEVPIQASVTTGAPPKVSQKALDVLLLSALDGHPSASRATRALRLALPCFAQLCAQVAPPAQRSGAHKNGRPSQRPRPTQRLARASVARDTLEVLAEYAETDESVIGVDSHKLIVFDGLPFLVHQKRYPELDALIVDTSRTPRTVAHETHESDTVGEVVSYRSDESPVLLLGARAPFRVRPTETIQVSGAGRSVWSRSCSFGVL</sequence>
<evidence type="ECO:0000313" key="2">
    <source>
        <dbReference type="EMBL" id="CAK9099048.1"/>
    </source>
</evidence>
<dbReference type="Proteomes" id="UP001642464">
    <property type="component" value="Unassembled WGS sequence"/>
</dbReference>
<accession>A0ABP0REM3</accession>
<evidence type="ECO:0000256" key="1">
    <source>
        <dbReference type="SAM" id="MobiDB-lite"/>
    </source>
</evidence>
<proteinExistence type="predicted"/>
<gene>
    <name evidence="2" type="ORF">SCF082_LOCUS46405</name>
</gene>
<reference evidence="2 3" key="1">
    <citation type="submission" date="2024-02" db="EMBL/GenBank/DDBJ databases">
        <authorList>
            <person name="Chen Y."/>
            <person name="Shah S."/>
            <person name="Dougan E. K."/>
            <person name="Thang M."/>
            <person name="Chan C."/>
        </authorList>
    </citation>
    <scope>NUCLEOTIDE SEQUENCE [LARGE SCALE GENOMIC DNA]</scope>
</reference>
<name>A0ABP0REM3_9DINO</name>
<feature type="region of interest" description="Disordered" evidence="1">
    <location>
        <begin position="503"/>
        <end position="526"/>
    </location>
</feature>
<keyword evidence="3" id="KW-1185">Reference proteome</keyword>
<dbReference type="EMBL" id="CAXAMM010041363">
    <property type="protein sequence ID" value="CAK9099048.1"/>
    <property type="molecule type" value="Genomic_DNA"/>
</dbReference>
<comment type="caution">
    <text evidence="2">The sequence shown here is derived from an EMBL/GenBank/DDBJ whole genome shotgun (WGS) entry which is preliminary data.</text>
</comment>